<dbReference type="SUPFAM" id="SSF51735">
    <property type="entry name" value="NAD(P)-binding Rossmann-fold domains"/>
    <property type="match status" value="1"/>
</dbReference>
<name>A0A370H2E8_9HYPH</name>
<keyword evidence="9 10" id="KW-0119">Carbohydrate metabolism</keyword>
<comment type="catalytic activity">
    <reaction evidence="1 10">
        <text>UDP-alpha-D-glucose = UDP-alpha-D-galactose</text>
        <dbReference type="Rhea" id="RHEA:22168"/>
        <dbReference type="ChEBI" id="CHEBI:58885"/>
        <dbReference type="ChEBI" id="CHEBI:66914"/>
        <dbReference type="EC" id="5.1.3.2"/>
    </reaction>
</comment>
<comment type="cofactor">
    <cofactor evidence="2 10">
        <name>NAD(+)</name>
        <dbReference type="ChEBI" id="CHEBI:57540"/>
    </cofactor>
</comment>
<evidence type="ECO:0000256" key="3">
    <source>
        <dbReference type="ARBA" id="ARBA00004947"/>
    </source>
</evidence>
<dbReference type="PANTHER" id="PTHR43725:SF53">
    <property type="entry name" value="UDP-ARABINOSE 4-EPIMERASE 1"/>
    <property type="match status" value="1"/>
</dbReference>
<evidence type="ECO:0000256" key="1">
    <source>
        <dbReference type="ARBA" id="ARBA00000083"/>
    </source>
</evidence>
<keyword evidence="8 10" id="KW-0413">Isomerase</keyword>
<evidence type="ECO:0000259" key="11">
    <source>
        <dbReference type="Pfam" id="PF01370"/>
    </source>
</evidence>
<dbReference type="InterPro" id="IPR005886">
    <property type="entry name" value="UDP_G4E"/>
</dbReference>
<evidence type="ECO:0000256" key="5">
    <source>
        <dbReference type="ARBA" id="ARBA00013189"/>
    </source>
</evidence>
<dbReference type="Gene3D" id="3.90.25.10">
    <property type="entry name" value="UDP-galactose 4-epimerase, domain 1"/>
    <property type="match status" value="1"/>
</dbReference>
<comment type="subunit">
    <text evidence="10">Homodimer.</text>
</comment>
<evidence type="ECO:0000313" key="13">
    <source>
        <dbReference type="Proteomes" id="UP000254925"/>
    </source>
</evidence>
<protein>
    <recommendedName>
        <fullName evidence="6 10">UDP-glucose 4-epimerase</fullName>
        <ecNumber evidence="5 10">5.1.3.2</ecNumber>
    </recommendedName>
</protein>
<dbReference type="NCBIfam" id="TIGR01179">
    <property type="entry name" value="galE"/>
    <property type="match status" value="1"/>
</dbReference>
<dbReference type="InterPro" id="IPR036291">
    <property type="entry name" value="NAD(P)-bd_dom_sf"/>
</dbReference>
<evidence type="ECO:0000313" key="12">
    <source>
        <dbReference type="EMBL" id="RDI50223.1"/>
    </source>
</evidence>
<dbReference type="GO" id="GO:0033499">
    <property type="term" value="P:galactose catabolic process via UDP-galactose, Leloir pathway"/>
    <property type="evidence" value="ECO:0007669"/>
    <property type="project" value="TreeGrafter"/>
</dbReference>
<evidence type="ECO:0000256" key="9">
    <source>
        <dbReference type="ARBA" id="ARBA00023277"/>
    </source>
</evidence>
<feature type="domain" description="NAD-dependent epimerase/dehydratase" evidence="11">
    <location>
        <begin position="5"/>
        <end position="253"/>
    </location>
</feature>
<comment type="caution">
    <text evidence="12">The sequence shown here is derived from an EMBL/GenBank/DDBJ whole genome shotgun (WGS) entry which is preliminary data.</text>
</comment>
<evidence type="ECO:0000256" key="7">
    <source>
        <dbReference type="ARBA" id="ARBA00023027"/>
    </source>
</evidence>
<evidence type="ECO:0000256" key="10">
    <source>
        <dbReference type="RuleBase" id="RU366046"/>
    </source>
</evidence>
<dbReference type="CDD" id="cd05247">
    <property type="entry name" value="UDP_G4E_1_SDR_e"/>
    <property type="match status" value="1"/>
</dbReference>
<sequence>MAPAVLVTGGAGFIGSHACKLLARNGFEPVTYDNLSTGHRDAVRWGPLVIGDILDRRMLQNAFKAFNPVAVMHFAAVASVAESVVNPALYYRNNVIGTLALLETCKEFKLENIIFSSSCATYGIPPALPIREETPQQPINPYGGSKLMGEMMLREFEETCGLRHVALRYFNACGADIDGELCERHDPETHLIPRVLMAASGLSPSFELFGEDYPTPDGTCVRDYVHVDDLAEAHLLALHYLLDGGTSLALNVGTGAGLSVRDIVRSVSRITGRNVPTLARPRRPGDPPALYADGDLMREKLGFVPRYSDIDTIIRTAAPHFGLGLLSDLRAIA</sequence>
<comment type="pathway">
    <text evidence="3 10">Carbohydrate metabolism; galactose metabolism.</text>
</comment>
<evidence type="ECO:0000256" key="8">
    <source>
        <dbReference type="ARBA" id="ARBA00023235"/>
    </source>
</evidence>
<dbReference type="AlphaFoldDB" id="A0A370H2E8"/>
<keyword evidence="7 10" id="KW-0520">NAD</keyword>
<keyword evidence="13" id="KW-1185">Reference proteome</keyword>
<evidence type="ECO:0000256" key="2">
    <source>
        <dbReference type="ARBA" id="ARBA00001911"/>
    </source>
</evidence>
<proteinExistence type="inferred from homology"/>
<dbReference type="EMBL" id="QQBB01000026">
    <property type="protein sequence ID" value="RDI50223.1"/>
    <property type="molecule type" value="Genomic_DNA"/>
</dbReference>
<dbReference type="Gene3D" id="3.40.50.720">
    <property type="entry name" value="NAD(P)-binding Rossmann-like Domain"/>
    <property type="match status" value="1"/>
</dbReference>
<dbReference type="InterPro" id="IPR001509">
    <property type="entry name" value="Epimerase_deHydtase"/>
</dbReference>
<dbReference type="GO" id="GO:0003978">
    <property type="term" value="F:UDP-glucose 4-epimerase activity"/>
    <property type="evidence" value="ECO:0007669"/>
    <property type="project" value="UniProtKB-UniRule"/>
</dbReference>
<dbReference type="UniPathway" id="UPA00214"/>
<dbReference type="PANTHER" id="PTHR43725">
    <property type="entry name" value="UDP-GLUCOSE 4-EPIMERASE"/>
    <property type="match status" value="1"/>
</dbReference>
<organism evidence="12 13">
    <name type="scientific">Microvirga subterranea</name>
    <dbReference type="NCBI Taxonomy" id="186651"/>
    <lineage>
        <taxon>Bacteria</taxon>
        <taxon>Pseudomonadati</taxon>
        <taxon>Pseudomonadota</taxon>
        <taxon>Alphaproteobacteria</taxon>
        <taxon>Hyphomicrobiales</taxon>
        <taxon>Methylobacteriaceae</taxon>
        <taxon>Microvirga</taxon>
    </lineage>
</organism>
<dbReference type="Pfam" id="PF01370">
    <property type="entry name" value="Epimerase"/>
    <property type="match status" value="1"/>
</dbReference>
<dbReference type="Proteomes" id="UP000254925">
    <property type="component" value="Unassembled WGS sequence"/>
</dbReference>
<evidence type="ECO:0000256" key="6">
    <source>
        <dbReference type="ARBA" id="ARBA00018569"/>
    </source>
</evidence>
<dbReference type="EC" id="5.1.3.2" evidence="5 10"/>
<comment type="similarity">
    <text evidence="4 10">Belongs to the NAD(P)-dependent epimerase/dehydratase family.</text>
</comment>
<gene>
    <name evidence="12" type="ORF">DES45_1263</name>
</gene>
<reference evidence="12 13" key="1">
    <citation type="submission" date="2018-07" db="EMBL/GenBank/DDBJ databases">
        <title>Genomic Encyclopedia of Type Strains, Phase IV (KMG-IV): sequencing the most valuable type-strain genomes for metagenomic binning, comparative biology and taxonomic classification.</title>
        <authorList>
            <person name="Goeker M."/>
        </authorList>
    </citation>
    <scope>NUCLEOTIDE SEQUENCE [LARGE SCALE GENOMIC DNA]</scope>
    <source>
        <strain evidence="12 13">DSM 14364</strain>
    </source>
</reference>
<evidence type="ECO:0000256" key="4">
    <source>
        <dbReference type="ARBA" id="ARBA00007637"/>
    </source>
</evidence>
<accession>A0A370H2E8</accession>